<dbReference type="PANTHER" id="PTHR42814">
    <property type="entry name" value="AMP-BINDING DOMAIN-CONTAINING PROTEIN"/>
    <property type="match status" value="1"/>
</dbReference>
<dbReference type="Pfam" id="PF00501">
    <property type="entry name" value="AMP-binding"/>
    <property type="match status" value="1"/>
</dbReference>
<organism evidence="2 3">
    <name type="scientific">Dimorphilus gyrociliatus</name>
    <dbReference type="NCBI Taxonomy" id="2664684"/>
    <lineage>
        <taxon>Eukaryota</taxon>
        <taxon>Metazoa</taxon>
        <taxon>Spiralia</taxon>
        <taxon>Lophotrochozoa</taxon>
        <taxon>Annelida</taxon>
        <taxon>Polychaeta</taxon>
        <taxon>Polychaeta incertae sedis</taxon>
        <taxon>Dinophilidae</taxon>
        <taxon>Dimorphilus</taxon>
    </lineage>
</organism>
<comment type="caution">
    <text evidence="2">The sequence shown here is derived from an EMBL/GenBank/DDBJ whole genome shotgun (WGS) entry which is preliminary data.</text>
</comment>
<protein>
    <submittedName>
        <fullName evidence="2">DgyrCDS13349</fullName>
    </submittedName>
</protein>
<proteinExistence type="predicted"/>
<keyword evidence="3" id="KW-1185">Reference proteome</keyword>
<feature type="domain" description="AMP-dependent synthetase/ligase" evidence="1">
    <location>
        <begin position="37"/>
        <end position="390"/>
    </location>
</feature>
<dbReference type="PANTHER" id="PTHR42814:SF3">
    <property type="entry name" value="BETA-N-ACETYLHEXOSAMINIDASE"/>
    <property type="match status" value="1"/>
</dbReference>
<accession>A0A7I8WAG8</accession>
<dbReference type="OrthoDB" id="5953112at2759"/>
<dbReference type="InterPro" id="IPR020845">
    <property type="entry name" value="AMP-binding_CS"/>
</dbReference>
<dbReference type="InterPro" id="IPR000873">
    <property type="entry name" value="AMP-dep_synth/lig_dom"/>
</dbReference>
<dbReference type="InterPro" id="IPR042099">
    <property type="entry name" value="ANL_N_sf"/>
</dbReference>
<sequence length="537" mass="60975">MEIDGCDENYSLSLEKAYIASTETIVIYKTLFELLTKRKEQRGNDEAFVWYTKSLNRITLTYNEWYQKSLTAASNLSSTIRKGDLVCVFCNNGINPVVALTALQILGAKTCIVAAERHLESICNVFNFKAIFLGKDFLTDNVRAVIKDVDKMFLLDGESNEGQINFEMLLEKEDSDFINNLPVVNPDDVTLLLLSSGSTGMPKLICKDQMAIVHMAVSMWKLTKTKNLFNDRTLAHLGGLFSVFSSAMGQTIVSTTVPMAKTSENILEICQNEKIEAAFFVLFFFYDLVAMKDKIGESLKDLKVITTGGQIPIKSVINKFRQIFPYIHIYDVYGSTEVSMAFSKNLTNVDDFFISTTQEISIRDENGRIVKRNENGEVWIRPHYGFHGYFGKESTAALSWQRMSDIGYITTKGRLEILGRTTDQLHIGMLKVNPFIYEEKINELNEIEKAVIIGIPDERLGETMCVVVKFTKEYLANTCLEKAEEFLMKWCSKNLKGNENLGLIVKVARIHVLKEEWPRTSLGKLIRKDVQRLVLEK</sequence>
<dbReference type="Proteomes" id="UP000549394">
    <property type="component" value="Unassembled WGS sequence"/>
</dbReference>
<reference evidence="2 3" key="1">
    <citation type="submission" date="2020-08" db="EMBL/GenBank/DDBJ databases">
        <authorList>
            <person name="Hejnol A."/>
        </authorList>
    </citation>
    <scope>NUCLEOTIDE SEQUENCE [LARGE SCALE GENOMIC DNA]</scope>
</reference>
<dbReference type="CDD" id="cd04433">
    <property type="entry name" value="AFD_class_I"/>
    <property type="match status" value="1"/>
</dbReference>
<dbReference type="InterPro" id="IPR045851">
    <property type="entry name" value="AMP-bd_C_sf"/>
</dbReference>
<gene>
    <name evidence="2" type="ORF">DGYR_LOCUS12542</name>
</gene>
<evidence type="ECO:0000313" key="3">
    <source>
        <dbReference type="Proteomes" id="UP000549394"/>
    </source>
</evidence>
<dbReference type="AlphaFoldDB" id="A0A7I8WAG8"/>
<dbReference type="SUPFAM" id="SSF56801">
    <property type="entry name" value="Acetyl-CoA synthetase-like"/>
    <property type="match status" value="1"/>
</dbReference>
<dbReference type="Gene3D" id="3.30.300.30">
    <property type="match status" value="1"/>
</dbReference>
<dbReference type="Gene3D" id="3.40.50.12780">
    <property type="entry name" value="N-terminal domain of ligase-like"/>
    <property type="match status" value="1"/>
</dbReference>
<name>A0A7I8WAG8_9ANNE</name>
<dbReference type="EMBL" id="CAJFCJ010000024">
    <property type="protein sequence ID" value="CAD5125104.1"/>
    <property type="molecule type" value="Genomic_DNA"/>
</dbReference>
<evidence type="ECO:0000313" key="2">
    <source>
        <dbReference type="EMBL" id="CAD5125104.1"/>
    </source>
</evidence>
<dbReference type="PROSITE" id="PS00455">
    <property type="entry name" value="AMP_BINDING"/>
    <property type="match status" value="1"/>
</dbReference>
<evidence type="ECO:0000259" key="1">
    <source>
        <dbReference type="Pfam" id="PF00501"/>
    </source>
</evidence>